<reference evidence="2" key="1">
    <citation type="submission" date="2025-08" db="UniProtKB">
        <authorList>
            <consortium name="RefSeq"/>
        </authorList>
    </citation>
    <scope>IDENTIFICATION</scope>
    <source>
        <tissue evidence="2">Whole Larva</tissue>
    </source>
</reference>
<keyword evidence="1" id="KW-1185">Reference proteome</keyword>
<proteinExistence type="predicted"/>
<evidence type="ECO:0000313" key="2">
    <source>
        <dbReference type="RefSeq" id="XP_017778675.1"/>
    </source>
</evidence>
<sequence length="114" mass="12991">MFSVVLRASASRCAYVRISAGLWSSSTTWTTPTHIDYLPAISYVFSKGQTTTTDIHYCDLSDRNLREEDVFLDSHPKATTLYIKSLRHWKYAIVFGDVSQSREWRDVGIAAVRP</sequence>
<organism evidence="1 2">
    <name type="scientific">Nicrophorus vespilloides</name>
    <name type="common">Boreal carrion beetle</name>
    <dbReference type="NCBI Taxonomy" id="110193"/>
    <lineage>
        <taxon>Eukaryota</taxon>
        <taxon>Metazoa</taxon>
        <taxon>Ecdysozoa</taxon>
        <taxon>Arthropoda</taxon>
        <taxon>Hexapoda</taxon>
        <taxon>Insecta</taxon>
        <taxon>Pterygota</taxon>
        <taxon>Neoptera</taxon>
        <taxon>Endopterygota</taxon>
        <taxon>Coleoptera</taxon>
        <taxon>Polyphaga</taxon>
        <taxon>Staphyliniformia</taxon>
        <taxon>Silphidae</taxon>
        <taxon>Nicrophorinae</taxon>
        <taxon>Nicrophorus</taxon>
    </lineage>
</organism>
<name>A0ABM1MVS5_NICVS</name>
<evidence type="ECO:0000313" key="1">
    <source>
        <dbReference type="Proteomes" id="UP000695000"/>
    </source>
</evidence>
<protein>
    <submittedName>
        <fullName evidence="2">Uncharacterized protein LOC108564224</fullName>
    </submittedName>
</protein>
<gene>
    <name evidence="2" type="primary">LOC108564224</name>
</gene>
<accession>A0ABM1MVS5</accession>
<dbReference type="RefSeq" id="XP_017778675.1">
    <property type="nucleotide sequence ID" value="XM_017923186.1"/>
</dbReference>
<dbReference type="Proteomes" id="UP000695000">
    <property type="component" value="Unplaced"/>
</dbReference>
<dbReference type="GeneID" id="108564224"/>